<dbReference type="HOGENOM" id="CLU_2794220_0_0_1"/>
<dbReference type="Proteomes" id="UP000053424">
    <property type="component" value="Unassembled WGS sequence"/>
</dbReference>
<reference evidence="2" key="2">
    <citation type="submission" date="2015-01" db="EMBL/GenBank/DDBJ databases">
        <title>Evolutionary Origins and Diversification of the Mycorrhizal Mutualists.</title>
        <authorList>
            <consortium name="DOE Joint Genome Institute"/>
            <consortium name="Mycorrhizal Genomics Consortium"/>
            <person name="Kohler A."/>
            <person name="Kuo A."/>
            <person name="Nagy L.G."/>
            <person name="Floudas D."/>
            <person name="Copeland A."/>
            <person name="Barry K.W."/>
            <person name="Cichocki N."/>
            <person name="Veneault-Fourrey C."/>
            <person name="LaButti K."/>
            <person name="Lindquist E.A."/>
            <person name="Lipzen A."/>
            <person name="Lundell T."/>
            <person name="Morin E."/>
            <person name="Murat C."/>
            <person name="Riley R."/>
            <person name="Ohm R."/>
            <person name="Sun H."/>
            <person name="Tunlid A."/>
            <person name="Henrissat B."/>
            <person name="Grigoriev I.V."/>
            <person name="Hibbett D.S."/>
            <person name="Martin F."/>
        </authorList>
    </citation>
    <scope>NUCLEOTIDE SEQUENCE [LARGE SCALE GENOMIC DNA]</scope>
    <source>
        <strain evidence="2">h7</strain>
    </source>
</reference>
<dbReference type="AlphaFoldDB" id="A0A0C3C2Q3"/>
<reference evidence="1 2" key="1">
    <citation type="submission" date="2014-04" db="EMBL/GenBank/DDBJ databases">
        <authorList>
            <consortium name="DOE Joint Genome Institute"/>
            <person name="Kuo A."/>
            <person name="Gay G."/>
            <person name="Dore J."/>
            <person name="Kohler A."/>
            <person name="Nagy L.G."/>
            <person name="Floudas D."/>
            <person name="Copeland A."/>
            <person name="Barry K.W."/>
            <person name="Cichocki N."/>
            <person name="Veneault-Fourrey C."/>
            <person name="LaButti K."/>
            <person name="Lindquist E.A."/>
            <person name="Lipzen A."/>
            <person name="Lundell T."/>
            <person name="Morin E."/>
            <person name="Murat C."/>
            <person name="Sun H."/>
            <person name="Tunlid A."/>
            <person name="Henrissat B."/>
            <person name="Grigoriev I.V."/>
            <person name="Hibbett D.S."/>
            <person name="Martin F."/>
            <person name="Nordberg H.P."/>
            <person name="Cantor M.N."/>
            <person name="Hua S.X."/>
        </authorList>
    </citation>
    <scope>NUCLEOTIDE SEQUENCE [LARGE SCALE GENOMIC DNA]</scope>
    <source>
        <strain evidence="2">h7</strain>
    </source>
</reference>
<gene>
    <name evidence="1" type="ORF">M413DRAFT_243335</name>
</gene>
<keyword evidence="2" id="KW-1185">Reference proteome</keyword>
<proteinExistence type="predicted"/>
<evidence type="ECO:0000313" key="1">
    <source>
        <dbReference type="EMBL" id="KIM38549.1"/>
    </source>
</evidence>
<protein>
    <submittedName>
        <fullName evidence="1">Uncharacterized protein</fullName>
    </submittedName>
</protein>
<sequence length="68" mass="7893">MVSSAKSIWRTFAEELAKNGETVRKDTRKDTHITFETFDFIHIITVFTSEVYQEILDSQSLRKPKPSS</sequence>
<accession>A0A0C3C2Q3</accession>
<organism evidence="1 2">
    <name type="scientific">Hebeloma cylindrosporum</name>
    <dbReference type="NCBI Taxonomy" id="76867"/>
    <lineage>
        <taxon>Eukaryota</taxon>
        <taxon>Fungi</taxon>
        <taxon>Dikarya</taxon>
        <taxon>Basidiomycota</taxon>
        <taxon>Agaricomycotina</taxon>
        <taxon>Agaricomycetes</taxon>
        <taxon>Agaricomycetidae</taxon>
        <taxon>Agaricales</taxon>
        <taxon>Agaricineae</taxon>
        <taxon>Hymenogastraceae</taxon>
        <taxon>Hebeloma</taxon>
    </lineage>
</organism>
<name>A0A0C3C2Q3_HEBCY</name>
<evidence type="ECO:0000313" key="2">
    <source>
        <dbReference type="Proteomes" id="UP000053424"/>
    </source>
</evidence>
<dbReference type="EMBL" id="KN831790">
    <property type="protein sequence ID" value="KIM38549.1"/>
    <property type="molecule type" value="Genomic_DNA"/>
</dbReference>